<keyword evidence="3" id="KW-0106">Calcium</keyword>
<evidence type="ECO:0000256" key="1">
    <source>
        <dbReference type="ARBA" id="ARBA00004613"/>
    </source>
</evidence>
<dbReference type="STRING" id="45658.VSVS12_01642"/>
<dbReference type="InterPro" id="IPR019960">
    <property type="entry name" value="T1SS_VCA0849"/>
</dbReference>
<dbReference type="Proteomes" id="UP000092528">
    <property type="component" value="Chromosome 1"/>
</dbReference>
<dbReference type="Pfam" id="PF17963">
    <property type="entry name" value="Big_9"/>
    <property type="match status" value="1"/>
</dbReference>
<proteinExistence type="predicted"/>
<protein>
    <submittedName>
        <fullName evidence="4">Serralysin</fullName>
    </submittedName>
</protein>
<dbReference type="Gene3D" id="2.150.10.10">
    <property type="entry name" value="Serralysin-like metalloprotease, C-terminal"/>
    <property type="match status" value="1"/>
</dbReference>
<dbReference type="AlphaFoldDB" id="A0A1B1NNT4"/>
<dbReference type="RefSeq" id="WP_065430352.1">
    <property type="nucleotide sequence ID" value="NZ_CP016307.1"/>
</dbReference>
<dbReference type="PANTHER" id="PTHR38340:SF1">
    <property type="entry name" value="S-LAYER PROTEIN"/>
    <property type="match status" value="1"/>
</dbReference>
<sequence>MISQSDQNNDQLNTLVKTASNNNAMQQSVNQPPIAVNDPVSYTLVQGDMTLDSSINGAGWDEVTLSGSYKGEQVEIKIDDEDRVGVTEGAPWAGPSGQVQYDRVEGESEKLSVKFDKPATSGKFATTNLYENEGEGQNNHEFGVWIAYLDGKPVASGSFEGSYKGGKTLFEIDTDGKAFDEVVFQATEYTNGVQGDTTNDSSDFFLAGIEVSSEGAYAVNQGDVLKIPLSELLANDYDFDGDTLTITYVNGEQHGVATIVGDMVEFDLDDSFVGKTQFTYQIDDGNGGVDSAKVNVIVNPLPEPAEVTGIVGSAVNEGESLVYMVELDKVTLEEAIFNYSFTPENGASIYDVDLTKVTFSHGVTVNEFGQLVVPAGVPQFEVYLPTVDDIEYEPTESFRLTIENETALGDILNDGDTAIIDVVSDGDRVDTVHYMQGHGKYLWSGSAAEIGQSQIYQLGEYDQQNGLMIDVGDAGDDVFMGAGNDYIKLGDSHARLDENAHSQANQLDAQTKIGNFMSGSDDDQLLAAAWGEDSALNTSTVSNAYIDVAHAGGGDDFVHGQNGADAIFGGSGNDTLLGGEGVDGLRGGSGNDTLDGGIGEDILIGGTGNDILTGGLDADIFKWVDQGAESRNDQDLIKDFEVGTDKLDISELLGDVDSMQDLLENISIEKVSRQDVEIVINNGDDVDISITLEGVGSEFGGYNKGPQTGDAIAPILDNLFINLPD</sequence>
<organism evidence="4 5">
    <name type="scientific">Vibrio scophthalmi</name>
    <dbReference type="NCBI Taxonomy" id="45658"/>
    <lineage>
        <taxon>Bacteria</taxon>
        <taxon>Pseudomonadati</taxon>
        <taxon>Pseudomonadota</taxon>
        <taxon>Gammaproteobacteria</taxon>
        <taxon>Vibrionales</taxon>
        <taxon>Vibrionaceae</taxon>
        <taxon>Vibrio</taxon>
    </lineage>
</organism>
<dbReference type="SUPFAM" id="SSF141072">
    <property type="entry name" value="CalX-like"/>
    <property type="match status" value="1"/>
</dbReference>
<dbReference type="InterPro" id="IPR018511">
    <property type="entry name" value="Hemolysin-typ_Ca-bd_CS"/>
</dbReference>
<keyword evidence="5" id="KW-1185">Reference proteome</keyword>
<dbReference type="Pfam" id="PF00353">
    <property type="entry name" value="HemolysinCabind"/>
    <property type="match status" value="2"/>
</dbReference>
<dbReference type="KEGG" id="vsc:VSVS12_01642"/>
<reference evidence="4 5" key="1">
    <citation type="submission" date="2016-07" db="EMBL/GenBank/DDBJ databases">
        <title>Genome sequencing of Vibrio scophthalmi strain VS-05, an isolated from Paralichthys olivaceus.</title>
        <authorList>
            <person name="Han H.-J."/>
        </authorList>
    </citation>
    <scope>NUCLEOTIDE SEQUENCE [LARGE SCALE GENOMIC DNA]</scope>
    <source>
        <strain evidence="4 5">VS-05</strain>
    </source>
</reference>
<dbReference type="InterPro" id="IPR001343">
    <property type="entry name" value="Hemolysn_Ca-bd"/>
</dbReference>
<dbReference type="GO" id="GO:0005615">
    <property type="term" value="C:extracellular space"/>
    <property type="evidence" value="ECO:0007669"/>
    <property type="project" value="InterPro"/>
</dbReference>
<dbReference type="EMBL" id="CP016414">
    <property type="protein sequence ID" value="ANU36394.1"/>
    <property type="molecule type" value="Genomic_DNA"/>
</dbReference>
<dbReference type="Gene3D" id="2.60.40.2810">
    <property type="match status" value="1"/>
</dbReference>
<dbReference type="Gene3D" id="2.60.40.2030">
    <property type="match status" value="1"/>
</dbReference>
<evidence type="ECO:0000256" key="3">
    <source>
        <dbReference type="ARBA" id="ARBA00022837"/>
    </source>
</evidence>
<name>A0A1B1NNT4_9VIBR</name>
<dbReference type="GO" id="GO:0005509">
    <property type="term" value="F:calcium ion binding"/>
    <property type="evidence" value="ECO:0007669"/>
    <property type="project" value="InterPro"/>
</dbReference>
<dbReference type="SUPFAM" id="SSF51120">
    <property type="entry name" value="beta-Roll"/>
    <property type="match status" value="1"/>
</dbReference>
<evidence type="ECO:0000313" key="5">
    <source>
        <dbReference type="Proteomes" id="UP000092528"/>
    </source>
</evidence>
<dbReference type="PANTHER" id="PTHR38340">
    <property type="entry name" value="S-LAYER PROTEIN"/>
    <property type="match status" value="1"/>
</dbReference>
<evidence type="ECO:0000313" key="4">
    <source>
        <dbReference type="EMBL" id="ANU36394.1"/>
    </source>
</evidence>
<dbReference type="InterPro" id="IPR050557">
    <property type="entry name" value="RTX_toxin/Mannuronan_C5-epim"/>
</dbReference>
<evidence type="ECO:0000256" key="2">
    <source>
        <dbReference type="ARBA" id="ARBA00022525"/>
    </source>
</evidence>
<dbReference type="PROSITE" id="PS00330">
    <property type="entry name" value="HEMOLYSIN_CALCIUM"/>
    <property type="match status" value="4"/>
</dbReference>
<dbReference type="PATRIC" id="fig|45658.6.peg.1600"/>
<keyword evidence="2" id="KW-0964">Secreted</keyword>
<dbReference type="InterPro" id="IPR038081">
    <property type="entry name" value="CalX-like_sf"/>
</dbReference>
<dbReference type="InterPro" id="IPR011049">
    <property type="entry name" value="Serralysin-like_metalloprot_C"/>
</dbReference>
<gene>
    <name evidence="4" type="ORF">VSVS05_01267</name>
</gene>
<accession>A0A1B1NNT4</accession>
<dbReference type="PRINTS" id="PR00313">
    <property type="entry name" value="CABNDNGRPT"/>
</dbReference>
<dbReference type="NCBIfam" id="TIGR03661">
    <property type="entry name" value="T1SS_VCA0849"/>
    <property type="match status" value="1"/>
</dbReference>
<comment type="subcellular location">
    <subcellularLocation>
        <location evidence="1">Secreted</location>
    </subcellularLocation>
</comment>